<dbReference type="GeneID" id="64053513"/>
<name>A0A2H6CQM0_TETHA</name>
<dbReference type="EMBL" id="BDEC01000004">
    <property type="protein sequence ID" value="GBD67286.1"/>
    <property type="molecule type" value="Genomic_DNA"/>
</dbReference>
<evidence type="ECO:0000256" key="3">
    <source>
        <dbReference type="ARBA" id="ARBA00012095"/>
    </source>
</evidence>
<comment type="subunit">
    <text evidence="5">Homodimer. The dihydroxyacetone kinase complex is composed of a homodimer of DhaM, a homodimer of DhaK and the subunit DhaL.</text>
</comment>
<evidence type="ECO:0000256" key="4">
    <source>
        <dbReference type="ARBA" id="ARBA00022679"/>
    </source>
</evidence>
<protein>
    <recommendedName>
        <fullName evidence="3">phosphoenolpyruvate--glycerone phosphotransferase</fullName>
        <ecNumber evidence="3">2.7.1.121</ecNumber>
    </recommendedName>
</protein>
<dbReference type="GO" id="GO:0047324">
    <property type="term" value="F:phosphoenolpyruvate-glycerone phosphotransferase activity"/>
    <property type="evidence" value="ECO:0007669"/>
    <property type="project" value="UniProtKB-EC"/>
</dbReference>
<sequence length="134" mass="14547">MIGIILVSHSSKIVEGLLDMIKEMVNIGSENEYVLLKTAGGTEDGRLGTSGVTIFEKIEECNACSDIFIFCDMGSAYLSAEMAQELCEPEMEEKVKIVHVPLIDGAFCASVQASIGKSGEEVMQELDEEFSLVM</sequence>
<evidence type="ECO:0000256" key="2">
    <source>
        <dbReference type="ARBA" id="ARBA00002788"/>
    </source>
</evidence>
<dbReference type="RefSeq" id="WP_061841076.1">
    <property type="nucleotide sequence ID" value="NZ_BDEC01000004.1"/>
</dbReference>
<dbReference type="InterPro" id="IPR012844">
    <property type="entry name" value="DhaM_N"/>
</dbReference>
<dbReference type="GO" id="GO:0016020">
    <property type="term" value="C:membrane"/>
    <property type="evidence" value="ECO:0007669"/>
    <property type="project" value="InterPro"/>
</dbReference>
<dbReference type="InterPro" id="IPR039643">
    <property type="entry name" value="DhaM"/>
</dbReference>
<keyword evidence="4" id="KW-0808">Transferase</keyword>
<gene>
    <name evidence="7" type="ORF">TEHN7118_0092</name>
</gene>
<dbReference type="InterPro" id="IPR004701">
    <property type="entry name" value="PTS_EIIA_man-typ"/>
</dbReference>
<evidence type="ECO:0000256" key="5">
    <source>
        <dbReference type="ARBA" id="ARBA00046577"/>
    </source>
</evidence>
<evidence type="ECO:0000313" key="7">
    <source>
        <dbReference type="EMBL" id="GBD67286.1"/>
    </source>
</evidence>
<keyword evidence="8" id="KW-1185">Reference proteome</keyword>
<dbReference type="EC" id="2.7.1.121" evidence="3"/>
<dbReference type="Proteomes" id="UP000236214">
    <property type="component" value="Unassembled WGS sequence"/>
</dbReference>
<comment type="catalytic activity">
    <reaction evidence="1">
        <text>dihydroxyacetone + phosphoenolpyruvate = dihydroxyacetone phosphate + pyruvate</text>
        <dbReference type="Rhea" id="RHEA:18381"/>
        <dbReference type="ChEBI" id="CHEBI:15361"/>
        <dbReference type="ChEBI" id="CHEBI:16016"/>
        <dbReference type="ChEBI" id="CHEBI:57642"/>
        <dbReference type="ChEBI" id="CHEBI:58702"/>
        <dbReference type="EC" id="2.7.1.121"/>
    </reaction>
</comment>
<evidence type="ECO:0000313" key="8">
    <source>
        <dbReference type="Proteomes" id="UP000236214"/>
    </source>
</evidence>
<dbReference type="Gene3D" id="3.40.50.510">
    <property type="entry name" value="Phosphotransferase system, mannose-type IIA component"/>
    <property type="match status" value="1"/>
</dbReference>
<dbReference type="AlphaFoldDB" id="A0A2H6CQM0"/>
<dbReference type="NCBIfam" id="TIGR02364">
    <property type="entry name" value="dha_pts"/>
    <property type="match status" value="1"/>
</dbReference>
<comment type="function">
    <text evidence="2">Component of the dihydroxyacetone kinase complex, which is responsible for the phosphoenolpyruvate (PEP)-dependent phosphorylation of dihydroxyacetone. DhaM serves as the phosphoryl donor. Is phosphorylated by phosphoenolpyruvate in an EI- and HPr-dependent reaction, and a phosphorelay system on histidine residues finally leads to phosphoryl transfer to DhaL and dihydroxyacetone.</text>
</comment>
<dbReference type="GO" id="GO:0009401">
    <property type="term" value="P:phosphoenolpyruvate-dependent sugar phosphotransferase system"/>
    <property type="evidence" value="ECO:0007669"/>
    <property type="project" value="InterPro"/>
</dbReference>
<dbReference type="Pfam" id="PF03610">
    <property type="entry name" value="EIIA-man"/>
    <property type="match status" value="1"/>
</dbReference>
<evidence type="ECO:0000259" key="6">
    <source>
        <dbReference type="PROSITE" id="PS51096"/>
    </source>
</evidence>
<organism evidence="7 8">
    <name type="scientific">Tetragenococcus halophilus subsp. halophilus</name>
    <dbReference type="NCBI Taxonomy" id="1513897"/>
    <lineage>
        <taxon>Bacteria</taxon>
        <taxon>Bacillati</taxon>
        <taxon>Bacillota</taxon>
        <taxon>Bacilli</taxon>
        <taxon>Lactobacillales</taxon>
        <taxon>Enterococcaceae</taxon>
        <taxon>Tetragenococcus</taxon>
    </lineage>
</organism>
<dbReference type="PROSITE" id="PS51096">
    <property type="entry name" value="PTS_EIIA_TYPE_4"/>
    <property type="match status" value="1"/>
</dbReference>
<dbReference type="PANTHER" id="PTHR38594">
    <property type="entry name" value="PEP-DEPENDENT DIHYDROXYACETONE KINASE, PHOSPHORYL DONOR SUBUNIT DHAM"/>
    <property type="match status" value="1"/>
</dbReference>
<reference evidence="7 8" key="1">
    <citation type="submission" date="2016-05" db="EMBL/GenBank/DDBJ databases">
        <title>Whole genome sequencing of Tetragenococcus halophilus subsp. halophilus NISL 7118.</title>
        <authorList>
            <person name="Shiwa Y."/>
            <person name="Nishimura I."/>
            <person name="Yoshikawa H."/>
            <person name="Koyama Y."/>
            <person name="Oguma T."/>
        </authorList>
    </citation>
    <scope>NUCLEOTIDE SEQUENCE [LARGE SCALE GENOMIC DNA]</scope>
    <source>
        <strain evidence="7 8">NISL 7118</strain>
    </source>
</reference>
<dbReference type="SUPFAM" id="SSF53062">
    <property type="entry name" value="PTS system fructose IIA component-like"/>
    <property type="match status" value="1"/>
</dbReference>
<proteinExistence type="predicted"/>
<evidence type="ECO:0000256" key="1">
    <source>
        <dbReference type="ARBA" id="ARBA00001113"/>
    </source>
</evidence>
<comment type="caution">
    <text evidence="7">The sequence shown here is derived from an EMBL/GenBank/DDBJ whole genome shotgun (WGS) entry which is preliminary data.</text>
</comment>
<feature type="domain" description="PTS EIIA type-4" evidence="6">
    <location>
        <begin position="1"/>
        <end position="134"/>
    </location>
</feature>
<accession>A0A2H6CQM0</accession>
<dbReference type="InterPro" id="IPR036662">
    <property type="entry name" value="PTS_EIIA_man-typ_sf"/>
</dbReference>
<dbReference type="PANTHER" id="PTHR38594:SF1">
    <property type="entry name" value="PEP-DEPENDENT DIHYDROXYACETONE KINASE, PHOSPHORYL DONOR SUBUNIT DHAM"/>
    <property type="match status" value="1"/>
</dbReference>
<dbReference type="GO" id="GO:0019563">
    <property type="term" value="P:glycerol catabolic process"/>
    <property type="evidence" value="ECO:0007669"/>
    <property type="project" value="InterPro"/>
</dbReference>